<evidence type="ECO:0000256" key="1">
    <source>
        <dbReference type="ARBA" id="ARBA00004613"/>
    </source>
</evidence>
<dbReference type="InterPro" id="IPR017996">
    <property type="entry name" value="MRJP/yellow-related"/>
</dbReference>
<comment type="similarity">
    <text evidence="2">Belongs to the major royal jelly protein family.</text>
</comment>
<accession>A0ABR3J0C5</accession>
<keyword evidence="6" id="KW-1185">Reference proteome</keyword>
<dbReference type="SUPFAM" id="SSF101898">
    <property type="entry name" value="NHL repeat"/>
    <property type="match status" value="1"/>
</dbReference>
<proteinExistence type="inferred from homology"/>
<sequence length="440" mass="46996">MTRLKGTPSPLFSVLMRFPKLPFLVALAHLTSAVHFEPLSENPGLVDNGRFGPTVEVVHLFRLEPPIGIAVSKSGRAFVTFNRGDLVANPITLGEIVNASTEVPFPSAEFNTPPKGLVNTTSGRPLGSGDSNHFINVQAAIVDGKERLWVLDTGRPVVNGDNLLATPGGPKLLGFDLEGSGARSGQAFKKITFPETVLPPSGYLNDIRVDLRPSLTKSGQGIAYVADSGGFGIIVIDLGTGKSWRHLDRLRSTSATPRFLPTLFGIPTYLSTPNSPAFHYENAGGGGGTDGFAISADGESIYFTPLASRDLYRVDAAALRVDPAEDNLAFLHVANSVQYLGEFGGQADGMETDSTGKIYLSSPEHNSVNTFNPKTGLVSPFVRSPIIAWPDTLAVADDGFIYFTVNQLWLSPGFQNGTDKCVPPFALLRAKIDGGRVKLM</sequence>
<keyword evidence="4" id="KW-0732">Signal</keyword>
<reference evidence="6" key="1">
    <citation type="submission" date="2024-06" db="EMBL/GenBank/DDBJ databases">
        <title>Multi-omics analyses provide insights into the biosynthesis of the anticancer antibiotic pleurotin in Hohenbuehelia grisea.</title>
        <authorList>
            <person name="Weaver J.A."/>
            <person name="Alberti F."/>
        </authorList>
    </citation>
    <scope>NUCLEOTIDE SEQUENCE [LARGE SCALE GENOMIC DNA]</scope>
    <source>
        <strain evidence="6">T-177</strain>
    </source>
</reference>
<feature type="chain" id="PRO_5046271368" description="Major royal jelly protein" evidence="4">
    <location>
        <begin position="34"/>
        <end position="440"/>
    </location>
</feature>
<gene>
    <name evidence="5" type="ORF">HGRIS_009109</name>
</gene>
<evidence type="ECO:0000313" key="6">
    <source>
        <dbReference type="Proteomes" id="UP001556367"/>
    </source>
</evidence>
<evidence type="ECO:0000256" key="4">
    <source>
        <dbReference type="SAM" id="SignalP"/>
    </source>
</evidence>
<dbReference type="PANTHER" id="PTHR10009:SF18">
    <property type="entry name" value="PROTEIN YELLOW-LIKE PROTEIN"/>
    <property type="match status" value="1"/>
</dbReference>
<comment type="subcellular location">
    <subcellularLocation>
        <location evidence="1">Secreted</location>
    </subcellularLocation>
</comment>
<evidence type="ECO:0008006" key="7">
    <source>
        <dbReference type="Google" id="ProtNLM"/>
    </source>
</evidence>
<protein>
    <recommendedName>
        <fullName evidence="7">Major royal jelly protein</fullName>
    </recommendedName>
</protein>
<name>A0ABR3J0C5_9AGAR</name>
<dbReference type="Pfam" id="PF03022">
    <property type="entry name" value="MRJP"/>
    <property type="match status" value="1"/>
</dbReference>
<dbReference type="EMBL" id="JASNQZ010000012">
    <property type="protein sequence ID" value="KAL0949011.1"/>
    <property type="molecule type" value="Genomic_DNA"/>
</dbReference>
<evidence type="ECO:0000313" key="5">
    <source>
        <dbReference type="EMBL" id="KAL0949011.1"/>
    </source>
</evidence>
<feature type="signal peptide" evidence="4">
    <location>
        <begin position="1"/>
        <end position="33"/>
    </location>
</feature>
<dbReference type="PANTHER" id="PTHR10009">
    <property type="entry name" value="PROTEIN YELLOW-RELATED"/>
    <property type="match status" value="1"/>
</dbReference>
<organism evidence="5 6">
    <name type="scientific">Hohenbuehelia grisea</name>
    <dbReference type="NCBI Taxonomy" id="104357"/>
    <lineage>
        <taxon>Eukaryota</taxon>
        <taxon>Fungi</taxon>
        <taxon>Dikarya</taxon>
        <taxon>Basidiomycota</taxon>
        <taxon>Agaricomycotina</taxon>
        <taxon>Agaricomycetes</taxon>
        <taxon>Agaricomycetidae</taxon>
        <taxon>Agaricales</taxon>
        <taxon>Pleurotineae</taxon>
        <taxon>Pleurotaceae</taxon>
        <taxon>Hohenbuehelia</taxon>
    </lineage>
</organism>
<dbReference type="InterPro" id="IPR011042">
    <property type="entry name" value="6-blade_b-propeller_TolB-like"/>
</dbReference>
<evidence type="ECO:0000256" key="3">
    <source>
        <dbReference type="ARBA" id="ARBA00022525"/>
    </source>
</evidence>
<comment type="caution">
    <text evidence="5">The sequence shown here is derived from an EMBL/GenBank/DDBJ whole genome shotgun (WGS) entry which is preliminary data.</text>
</comment>
<evidence type="ECO:0000256" key="2">
    <source>
        <dbReference type="ARBA" id="ARBA00009127"/>
    </source>
</evidence>
<dbReference type="Proteomes" id="UP001556367">
    <property type="component" value="Unassembled WGS sequence"/>
</dbReference>
<dbReference type="Gene3D" id="2.120.10.30">
    <property type="entry name" value="TolB, C-terminal domain"/>
    <property type="match status" value="1"/>
</dbReference>
<keyword evidence="3" id="KW-0964">Secreted</keyword>